<evidence type="ECO:0008006" key="3">
    <source>
        <dbReference type="Google" id="ProtNLM"/>
    </source>
</evidence>
<dbReference type="InterPro" id="IPR044730">
    <property type="entry name" value="RNase_H-like_dom_plant"/>
</dbReference>
<organism evidence="1 2">
    <name type="scientific">Gossypium davidsonii</name>
    <name type="common">Davidson's cotton</name>
    <name type="synonym">Gossypium klotzschianum subsp. davidsonii</name>
    <dbReference type="NCBI Taxonomy" id="34287"/>
    <lineage>
        <taxon>Eukaryota</taxon>
        <taxon>Viridiplantae</taxon>
        <taxon>Streptophyta</taxon>
        <taxon>Embryophyta</taxon>
        <taxon>Tracheophyta</taxon>
        <taxon>Spermatophyta</taxon>
        <taxon>Magnoliopsida</taxon>
        <taxon>eudicotyledons</taxon>
        <taxon>Gunneridae</taxon>
        <taxon>Pentapetalae</taxon>
        <taxon>rosids</taxon>
        <taxon>malvids</taxon>
        <taxon>Malvales</taxon>
        <taxon>Malvaceae</taxon>
        <taxon>Malvoideae</taxon>
        <taxon>Gossypium</taxon>
    </lineage>
</organism>
<accession>A0A7J8S3L0</accession>
<dbReference type="AlphaFoldDB" id="A0A7J8S3L0"/>
<sequence length="131" mass="14946">MYVLPNHLKQSFFSDSFQNISWSATEMVKVSISWARQFQSYFSGYKSNIPSLNPINISYNTRVFLSTDGAVVRETSYAVIGGVVQDKEGNWIMGFSRYLGVCSPFETKVWNILDEILILLNKGYRKGHNSN</sequence>
<dbReference type="EMBL" id="JABFAC010000008">
    <property type="protein sequence ID" value="MBA0620162.1"/>
    <property type="molecule type" value="Genomic_DNA"/>
</dbReference>
<protein>
    <recommendedName>
        <fullName evidence="3">RNase H type-1 domain-containing protein</fullName>
    </recommendedName>
</protein>
<reference evidence="1 2" key="1">
    <citation type="journal article" date="2019" name="Genome Biol. Evol.">
        <title>Insights into the evolution of the New World diploid cottons (Gossypium, subgenus Houzingenia) based on genome sequencing.</title>
        <authorList>
            <person name="Grover C.E."/>
            <person name="Arick M.A. 2nd"/>
            <person name="Thrash A."/>
            <person name="Conover J.L."/>
            <person name="Sanders W.S."/>
            <person name="Peterson D.G."/>
            <person name="Frelichowski J.E."/>
            <person name="Scheffler J.A."/>
            <person name="Scheffler B.E."/>
            <person name="Wendel J.F."/>
        </authorList>
    </citation>
    <scope>NUCLEOTIDE SEQUENCE [LARGE SCALE GENOMIC DNA]</scope>
    <source>
        <strain evidence="1">27</strain>
        <tissue evidence="1">Leaf</tissue>
    </source>
</reference>
<gene>
    <name evidence="1" type="ORF">Godav_005928</name>
</gene>
<keyword evidence="2" id="KW-1185">Reference proteome</keyword>
<dbReference type="CDD" id="cd06222">
    <property type="entry name" value="RNase_H_like"/>
    <property type="match status" value="1"/>
</dbReference>
<comment type="caution">
    <text evidence="1">The sequence shown here is derived from an EMBL/GenBank/DDBJ whole genome shotgun (WGS) entry which is preliminary data.</text>
</comment>
<name>A0A7J8S3L0_GOSDV</name>
<evidence type="ECO:0000313" key="2">
    <source>
        <dbReference type="Proteomes" id="UP000593561"/>
    </source>
</evidence>
<evidence type="ECO:0000313" key="1">
    <source>
        <dbReference type="EMBL" id="MBA0620162.1"/>
    </source>
</evidence>
<proteinExistence type="predicted"/>
<dbReference type="Proteomes" id="UP000593561">
    <property type="component" value="Unassembled WGS sequence"/>
</dbReference>